<evidence type="ECO:0000259" key="2">
    <source>
        <dbReference type="Pfam" id="PF12146"/>
    </source>
</evidence>
<dbReference type="InterPro" id="IPR051044">
    <property type="entry name" value="MAG_DAG_Lipase"/>
</dbReference>
<dbReference type="Pfam" id="PF12146">
    <property type="entry name" value="Hydrolase_4"/>
    <property type="match status" value="1"/>
</dbReference>
<protein>
    <submittedName>
        <fullName evidence="3">Alpha-beta hydrolase superfamily lysophospholipase</fullName>
    </submittedName>
</protein>
<dbReference type="SUPFAM" id="SSF53474">
    <property type="entry name" value="alpha/beta-Hydrolases"/>
    <property type="match status" value="1"/>
</dbReference>
<name>A0A366HSG0_9BACT</name>
<dbReference type="PROSITE" id="PS51257">
    <property type="entry name" value="PROKAR_LIPOPROTEIN"/>
    <property type="match status" value="1"/>
</dbReference>
<accession>A0A366HSG0</accession>
<dbReference type="PANTHER" id="PTHR11614">
    <property type="entry name" value="PHOSPHOLIPASE-RELATED"/>
    <property type="match status" value="1"/>
</dbReference>
<keyword evidence="3" id="KW-0378">Hydrolase</keyword>
<dbReference type="Proteomes" id="UP000253426">
    <property type="component" value="Unassembled WGS sequence"/>
</dbReference>
<organism evidence="3 4">
    <name type="scientific">Roseimicrobium gellanilyticum</name>
    <dbReference type="NCBI Taxonomy" id="748857"/>
    <lineage>
        <taxon>Bacteria</taxon>
        <taxon>Pseudomonadati</taxon>
        <taxon>Verrucomicrobiota</taxon>
        <taxon>Verrucomicrobiia</taxon>
        <taxon>Verrucomicrobiales</taxon>
        <taxon>Verrucomicrobiaceae</taxon>
        <taxon>Roseimicrobium</taxon>
    </lineage>
</organism>
<evidence type="ECO:0000256" key="1">
    <source>
        <dbReference type="SAM" id="SignalP"/>
    </source>
</evidence>
<sequence>MRLVSRRTADVAHCFPRLLAALTLAACMALCSCAMATSKKTVKPSLGKDTWQSYDGKVMPWSDKPVQGQKKPKAVVITVHGLSGAAMDFWMLEDEWPRRNVAVCGMQLRGQGNDPVKRDRGNVSSAKVWQKDLVTFHQLVRERYPGVPVFWYSESLGTLIALHAITSQMPDSSQWPAGIVMSSPAAGLRLRPKGLRATMLNTAIATMPFIRVNLERLGGVNDKDIRVTHDTTHGAQMAITSHYVSHFSLRLLGEVDLMMRTVPAAAPQVQVPVLMLASPNDVIASEEQIRAFFEILGSHDKTIHWYLESYHLLLHDTQRQQVLKDATEWVESRAGSARP</sequence>
<feature type="signal peptide" evidence="1">
    <location>
        <begin position="1"/>
        <end position="36"/>
    </location>
</feature>
<feature type="chain" id="PRO_5016924977" evidence="1">
    <location>
        <begin position="37"/>
        <end position="339"/>
    </location>
</feature>
<dbReference type="InterPro" id="IPR029058">
    <property type="entry name" value="AB_hydrolase_fold"/>
</dbReference>
<keyword evidence="4" id="KW-1185">Reference proteome</keyword>
<evidence type="ECO:0000313" key="3">
    <source>
        <dbReference type="EMBL" id="RBP47212.1"/>
    </source>
</evidence>
<dbReference type="Gene3D" id="3.40.50.1820">
    <property type="entry name" value="alpha/beta hydrolase"/>
    <property type="match status" value="1"/>
</dbReference>
<comment type="caution">
    <text evidence="3">The sequence shown here is derived from an EMBL/GenBank/DDBJ whole genome shotgun (WGS) entry which is preliminary data.</text>
</comment>
<evidence type="ECO:0000313" key="4">
    <source>
        <dbReference type="Proteomes" id="UP000253426"/>
    </source>
</evidence>
<dbReference type="AlphaFoldDB" id="A0A366HSG0"/>
<reference evidence="3 4" key="1">
    <citation type="submission" date="2018-06" db="EMBL/GenBank/DDBJ databases">
        <title>Genomic Encyclopedia of Type Strains, Phase IV (KMG-IV): sequencing the most valuable type-strain genomes for metagenomic binning, comparative biology and taxonomic classification.</title>
        <authorList>
            <person name="Goeker M."/>
        </authorList>
    </citation>
    <scope>NUCLEOTIDE SEQUENCE [LARGE SCALE GENOMIC DNA]</scope>
    <source>
        <strain evidence="3 4">DSM 25532</strain>
    </source>
</reference>
<dbReference type="GO" id="GO:0016787">
    <property type="term" value="F:hydrolase activity"/>
    <property type="evidence" value="ECO:0007669"/>
    <property type="project" value="UniProtKB-KW"/>
</dbReference>
<keyword evidence="1" id="KW-0732">Signal</keyword>
<dbReference type="InterPro" id="IPR022742">
    <property type="entry name" value="Hydrolase_4"/>
</dbReference>
<dbReference type="OrthoDB" id="9806902at2"/>
<gene>
    <name evidence="3" type="ORF">DES53_1019</name>
</gene>
<feature type="domain" description="Serine aminopeptidase S33" evidence="2">
    <location>
        <begin position="71"/>
        <end position="318"/>
    </location>
</feature>
<proteinExistence type="predicted"/>
<dbReference type="EMBL" id="QNRR01000001">
    <property type="protein sequence ID" value="RBP47212.1"/>
    <property type="molecule type" value="Genomic_DNA"/>
</dbReference>